<dbReference type="Gene3D" id="3.40.50.10190">
    <property type="entry name" value="BRCT domain"/>
    <property type="match status" value="1"/>
</dbReference>
<dbReference type="InterPro" id="IPR001357">
    <property type="entry name" value="BRCT_dom"/>
</dbReference>
<dbReference type="EMBL" id="CAKKNE010000001">
    <property type="protein sequence ID" value="CAH0363782.1"/>
    <property type="molecule type" value="Genomic_DNA"/>
</dbReference>
<dbReference type="PANTHER" id="PTHR45990">
    <property type="entry name" value="DNA REPAIR PROTEIN REV1"/>
    <property type="match status" value="1"/>
</dbReference>
<reference evidence="3" key="1">
    <citation type="submission" date="2021-01" db="EMBL/GenBank/DDBJ databases">
        <authorList>
            <person name="Corre E."/>
            <person name="Pelletier E."/>
            <person name="Niang G."/>
            <person name="Scheremetjew M."/>
            <person name="Finn R."/>
            <person name="Kale V."/>
            <person name="Holt S."/>
            <person name="Cochrane G."/>
            <person name="Meng A."/>
            <person name="Brown T."/>
            <person name="Cohen L."/>
        </authorList>
    </citation>
    <scope>NUCLEOTIDE SEQUENCE</scope>
    <source>
        <strain evidence="3">CCMP1756</strain>
    </source>
</reference>
<keyword evidence="5" id="KW-1185">Reference proteome</keyword>
<dbReference type="GO" id="GO:0042276">
    <property type="term" value="P:error-prone translesion synthesis"/>
    <property type="evidence" value="ECO:0007669"/>
    <property type="project" value="TreeGrafter"/>
</dbReference>
<organism evidence="3">
    <name type="scientific">Pelagomonas calceolata</name>
    <dbReference type="NCBI Taxonomy" id="35677"/>
    <lineage>
        <taxon>Eukaryota</taxon>
        <taxon>Sar</taxon>
        <taxon>Stramenopiles</taxon>
        <taxon>Ochrophyta</taxon>
        <taxon>Pelagophyceae</taxon>
        <taxon>Pelagomonadales</taxon>
        <taxon>Pelagomonadaceae</taxon>
        <taxon>Pelagomonas</taxon>
    </lineage>
</organism>
<dbReference type="GO" id="GO:0017125">
    <property type="term" value="F:deoxycytidyl transferase activity"/>
    <property type="evidence" value="ECO:0007669"/>
    <property type="project" value="TreeGrafter"/>
</dbReference>
<feature type="compositionally biased region" description="Basic and acidic residues" evidence="1">
    <location>
        <begin position="1"/>
        <end position="20"/>
    </location>
</feature>
<gene>
    <name evidence="3" type="ORF">PCAL00307_LOCUS19285</name>
    <name evidence="4" type="ORF">PECAL_1P01160</name>
</gene>
<dbReference type="PROSITE" id="PS50172">
    <property type="entry name" value="BRCT"/>
    <property type="match status" value="1"/>
</dbReference>
<feature type="region of interest" description="Disordered" evidence="1">
    <location>
        <begin position="1"/>
        <end position="33"/>
    </location>
</feature>
<reference evidence="4" key="2">
    <citation type="submission" date="2021-11" db="EMBL/GenBank/DDBJ databases">
        <authorList>
            <consortium name="Genoscope - CEA"/>
            <person name="William W."/>
        </authorList>
    </citation>
    <scope>NUCLEOTIDE SEQUENCE</scope>
</reference>
<sequence>MDHWQNTEQREDKYGDHGGDHQQYLQQKRRKLDDQRRRTEGNWFAGCVVWIDGLTDPPADDLEQLVVAGGGLVCDSRDRRATHIVAVNMTAAQTKKLKARKRGFAKPAVCPQWVVDSAARRCRQDPGPYLLWRASGPTNEALAVVRARNNLRKAGFGSEAVEEVVDDASSVSSVEVPPEEEYVQGPSLLGRVESWAAVGPAVAMFLGRADPENRATVLLLLELASELVERSRLEDVEGLMRLLEEHATAHPPWRKSARLLFDLVSFLVKDRYGSELAVLRARPDWFFLGTPSQ</sequence>
<evidence type="ECO:0000313" key="5">
    <source>
        <dbReference type="Proteomes" id="UP000789595"/>
    </source>
</evidence>
<dbReference type="Pfam" id="PF16589">
    <property type="entry name" value="BRCT_2"/>
    <property type="match status" value="1"/>
</dbReference>
<dbReference type="GO" id="GO:0003887">
    <property type="term" value="F:DNA-directed DNA polymerase activity"/>
    <property type="evidence" value="ECO:0007669"/>
    <property type="project" value="TreeGrafter"/>
</dbReference>
<dbReference type="InterPro" id="IPR036420">
    <property type="entry name" value="BRCT_dom_sf"/>
</dbReference>
<name>A0A7S4A4X9_9STRA</name>
<accession>A0A7S4A4X9</accession>
<evidence type="ECO:0000256" key="1">
    <source>
        <dbReference type="SAM" id="MobiDB-lite"/>
    </source>
</evidence>
<dbReference type="SMART" id="SM00292">
    <property type="entry name" value="BRCT"/>
    <property type="match status" value="1"/>
</dbReference>
<evidence type="ECO:0000259" key="2">
    <source>
        <dbReference type="PROSITE" id="PS50172"/>
    </source>
</evidence>
<dbReference type="GO" id="GO:0005634">
    <property type="term" value="C:nucleus"/>
    <property type="evidence" value="ECO:0007669"/>
    <property type="project" value="TreeGrafter"/>
</dbReference>
<dbReference type="Proteomes" id="UP000789595">
    <property type="component" value="Unassembled WGS sequence"/>
</dbReference>
<evidence type="ECO:0000313" key="4">
    <source>
        <dbReference type="EMBL" id="CAH0363782.1"/>
    </source>
</evidence>
<dbReference type="GO" id="GO:0070987">
    <property type="term" value="P:error-free translesion synthesis"/>
    <property type="evidence" value="ECO:0007669"/>
    <property type="project" value="TreeGrafter"/>
</dbReference>
<dbReference type="PANTHER" id="PTHR45990:SF1">
    <property type="entry name" value="DNA REPAIR PROTEIN REV1"/>
    <property type="match status" value="1"/>
</dbReference>
<feature type="domain" description="BRCT" evidence="2">
    <location>
        <begin position="39"/>
        <end position="131"/>
    </location>
</feature>
<dbReference type="SUPFAM" id="SSF52113">
    <property type="entry name" value="BRCT domain"/>
    <property type="match status" value="1"/>
</dbReference>
<dbReference type="EMBL" id="HBIW01022385">
    <property type="protein sequence ID" value="CAE0703837.1"/>
    <property type="molecule type" value="Transcribed_RNA"/>
</dbReference>
<dbReference type="OrthoDB" id="427711at2759"/>
<dbReference type="AlphaFoldDB" id="A0A7S4A4X9"/>
<proteinExistence type="predicted"/>
<protein>
    <recommendedName>
        <fullName evidence="2">BRCT domain-containing protein</fullName>
    </recommendedName>
</protein>
<evidence type="ECO:0000313" key="3">
    <source>
        <dbReference type="EMBL" id="CAE0703837.1"/>
    </source>
</evidence>